<evidence type="ECO:0000313" key="2">
    <source>
        <dbReference type="Proteomes" id="UP001214017"/>
    </source>
</evidence>
<dbReference type="EMBL" id="JAQNWR010000012">
    <property type="protein sequence ID" value="MDC2409602.1"/>
    <property type="molecule type" value="Genomic_DNA"/>
</dbReference>
<dbReference type="GeneID" id="52035304"/>
<comment type="caution">
    <text evidence="1">The sequence shown here is derived from an EMBL/GenBank/DDBJ whole genome shotgun (WGS) entry which is preliminary data.</text>
</comment>
<dbReference type="RefSeq" id="WP_154653420.1">
    <property type="nucleotide sequence ID" value="NZ_CAKJYT010000018.1"/>
</dbReference>
<evidence type="ECO:0000313" key="1">
    <source>
        <dbReference type="EMBL" id="MDC2409602.1"/>
    </source>
</evidence>
<sequence>MKTNLALIYGVQVNSARLALNYFSLLGVSVGSSKPDVNYCVSDMSQSQIPSAG</sequence>
<proteinExistence type="predicted"/>
<accession>A0AAP3WM16</accession>
<gene>
    <name evidence="1" type="ORF">PO240_17155</name>
</gene>
<protein>
    <submittedName>
        <fullName evidence="1">Uncharacterized protein</fullName>
    </submittedName>
</protein>
<organism evidence="1 2">
    <name type="scientific">Bacteroides ovatus</name>
    <dbReference type="NCBI Taxonomy" id="28116"/>
    <lineage>
        <taxon>Bacteria</taxon>
        <taxon>Pseudomonadati</taxon>
        <taxon>Bacteroidota</taxon>
        <taxon>Bacteroidia</taxon>
        <taxon>Bacteroidales</taxon>
        <taxon>Bacteroidaceae</taxon>
        <taxon>Bacteroides</taxon>
    </lineage>
</organism>
<reference evidence="1" key="1">
    <citation type="submission" date="2022-10" db="EMBL/GenBank/DDBJ databases">
        <title>Human gut microbiome strain richness.</title>
        <authorList>
            <person name="Chen-Liaw A."/>
        </authorList>
    </citation>
    <scope>NUCLEOTIDE SEQUENCE</scope>
    <source>
        <strain evidence="1">F7_m1001271B151109d0_201107</strain>
    </source>
</reference>
<dbReference type="Proteomes" id="UP001214017">
    <property type="component" value="Unassembled WGS sequence"/>
</dbReference>
<name>A0AAP3WM16_BACOV</name>
<dbReference type="AlphaFoldDB" id="A0AAP3WM16"/>